<feature type="domain" description="SGNH" evidence="2">
    <location>
        <begin position="88"/>
        <end position="215"/>
    </location>
</feature>
<dbReference type="Proteomes" id="UP001348265">
    <property type="component" value="Unassembled WGS sequence"/>
</dbReference>
<organism evidence="3 4">
    <name type="scientific">Streptomyces chrestomyceticus</name>
    <dbReference type="NCBI Taxonomy" id="68185"/>
    <lineage>
        <taxon>Bacteria</taxon>
        <taxon>Bacillati</taxon>
        <taxon>Actinomycetota</taxon>
        <taxon>Actinomycetes</taxon>
        <taxon>Kitasatosporales</taxon>
        <taxon>Streptomycetaceae</taxon>
        <taxon>Streptomyces</taxon>
    </lineage>
</organism>
<sequence>MHSKHMDQTPPPSQQPATSATSDPSAAPVAPARRSAGLKTPGMAAGALLVGASLLALTGCGNAESGKNDGASASAAASPAENKGGKHLSKLLWMGDSIAEAEAPALGAAMKAGGVEFKSIASAGGGTVVKGEGPTADFADGTFKDLSKAVGSFHPDVIAYQVTTYDWGTPAQQRSSYERLAKAAKDAGAELVLVSAPPFKIDEFYKGHEAAIASAPKAAKEAAEKNPDQVRFLDASALWGTDSAAGKAQRSKDGIHSCQQGSAAFAGWFGQQLSKPYSFTPAAVDRWAKGSWTGDKVYGQLKCG</sequence>
<feature type="region of interest" description="Disordered" evidence="1">
    <location>
        <begin position="1"/>
        <end position="37"/>
    </location>
</feature>
<gene>
    <name evidence="3" type="ORF">RB636_13340</name>
</gene>
<dbReference type="Gene3D" id="3.40.50.1110">
    <property type="entry name" value="SGNH hydrolase"/>
    <property type="match status" value="1"/>
</dbReference>
<dbReference type="CDD" id="cd00229">
    <property type="entry name" value="SGNH_hydrolase"/>
    <property type="match status" value="1"/>
</dbReference>
<comment type="caution">
    <text evidence="3">The sequence shown here is derived from an EMBL/GenBank/DDBJ whole genome shotgun (WGS) entry which is preliminary data.</text>
</comment>
<evidence type="ECO:0000313" key="3">
    <source>
        <dbReference type="EMBL" id="MEF3114167.1"/>
    </source>
</evidence>
<dbReference type="GO" id="GO:0016787">
    <property type="term" value="F:hydrolase activity"/>
    <property type="evidence" value="ECO:0007669"/>
    <property type="project" value="UniProtKB-KW"/>
</dbReference>
<dbReference type="Pfam" id="PF19040">
    <property type="entry name" value="SGNH"/>
    <property type="match status" value="1"/>
</dbReference>
<dbReference type="InterPro" id="IPR036514">
    <property type="entry name" value="SGNH_hydro_sf"/>
</dbReference>
<accession>A0ABU7WRU8</accession>
<evidence type="ECO:0000256" key="1">
    <source>
        <dbReference type="SAM" id="MobiDB-lite"/>
    </source>
</evidence>
<evidence type="ECO:0000259" key="2">
    <source>
        <dbReference type="Pfam" id="PF19040"/>
    </source>
</evidence>
<protein>
    <submittedName>
        <fullName evidence="3">SGNH/GDSL hydrolase family protein</fullName>
    </submittedName>
</protein>
<proteinExistence type="predicted"/>
<feature type="compositionally biased region" description="Low complexity" evidence="1">
    <location>
        <begin position="15"/>
        <end position="35"/>
    </location>
</feature>
<dbReference type="InterPro" id="IPR043968">
    <property type="entry name" value="SGNH"/>
</dbReference>
<keyword evidence="4" id="KW-1185">Reference proteome</keyword>
<evidence type="ECO:0000313" key="4">
    <source>
        <dbReference type="Proteomes" id="UP001348265"/>
    </source>
</evidence>
<dbReference type="EMBL" id="JAVFKM010000005">
    <property type="protein sequence ID" value="MEF3114167.1"/>
    <property type="molecule type" value="Genomic_DNA"/>
</dbReference>
<dbReference type="RefSeq" id="WP_331786693.1">
    <property type="nucleotide sequence ID" value="NZ_JAVFKM010000005.1"/>
</dbReference>
<keyword evidence="3" id="KW-0378">Hydrolase</keyword>
<name>A0ABU7WRU8_9ACTN</name>
<reference evidence="3 4" key="1">
    <citation type="submission" date="2023-08" db="EMBL/GenBank/DDBJ databases">
        <authorList>
            <person name="Sharma P."/>
            <person name="Verma V."/>
            <person name="Mohan M.K."/>
            <person name="Dubey A.K."/>
        </authorList>
    </citation>
    <scope>NUCLEOTIDE SEQUENCE [LARGE SCALE GENOMIC DNA]</scope>
    <source>
        <strain evidence="3 4">ADP4</strain>
    </source>
</reference>
<dbReference type="SUPFAM" id="SSF52266">
    <property type="entry name" value="SGNH hydrolase"/>
    <property type="match status" value="1"/>
</dbReference>